<reference evidence="2 3" key="1">
    <citation type="submission" date="2016-02" db="EMBL/GenBank/DDBJ databases">
        <title>Genome sequence of Tissierella creatinophila DSM 6911.</title>
        <authorList>
            <person name="Poehlein A."/>
            <person name="Daniel R."/>
        </authorList>
    </citation>
    <scope>NUCLEOTIDE SEQUENCE [LARGE SCALE GENOMIC DNA]</scope>
    <source>
        <strain evidence="2 3">DSM 6911</strain>
    </source>
</reference>
<dbReference type="Proteomes" id="UP000186112">
    <property type="component" value="Unassembled WGS sequence"/>
</dbReference>
<name>A0A1U7M4Q2_TISCR</name>
<keyword evidence="3" id="KW-1185">Reference proteome</keyword>
<accession>A0A1U7M4Q2</accession>
<sequence length="209" mass="24063">MKYKKGILIVSSILIFFIYIGGTLLQQRLPIANSIPPVIRFHVRANSDTKEDQALKLEVRDAILTAIGEKFQDSTSIDESREIILENTKTIEDVSKEVIKRWGKDYPVNVDLREESFPIRKYGNLVFPQGDYEALIVEIGEAKGANWWCVMFPPICLVDVTHSNAIEIEEDEDSPLNEFVVDETRPFKLKSKIFDFFKPFFTKDKTKEV</sequence>
<proteinExistence type="predicted"/>
<dbReference type="OrthoDB" id="9793324at2"/>
<protein>
    <submittedName>
        <fullName evidence="2">Stage II sporulation protein SpoIIR</fullName>
    </submittedName>
</protein>
<dbReference type="Pfam" id="PF09551">
    <property type="entry name" value="Spore_II_R"/>
    <property type="match status" value="1"/>
</dbReference>
<comment type="caution">
    <text evidence="2">The sequence shown here is derived from an EMBL/GenBank/DDBJ whole genome shotgun (WGS) entry which is preliminary data.</text>
</comment>
<evidence type="ECO:0000256" key="1">
    <source>
        <dbReference type="SAM" id="Phobius"/>
    </source>
</evidence>
<feature type="transmembrane region" description="Helical" evidence="1">
    <location>
        <begin position="7"/>
        <end position="25"/>
    </location>
</feature>
<keyword evidence="1" id="KW-0812">Transmembrane</keyword>
<organism evidence="2 3">
    <name type="scientific">Tissierella creatinophila DSM 6911</name>
    <dbReference type="NCBI Taxonomy" id="1123403"/>
    <lineage>
        <taxon>Bacteria</taxon>
        <taxon>Bacillati</taxon>
        <taxon>Bacillota</taxon>
        <taxon>Tissierellia</taxon>
        <taxon>Tissierellales</taxon>
        <taxon>Tissierellaceae</taxon>
        <taxon>Tissierella</taxon>
    </lineage>
</organism>
<dbReference type="InterPro" id="IPR014202">
    <property type="entry name" value="Spore_II_R"/>
</dbReference>
<dbReference type="EMBL" id="LTDM01000032">
    <property type="protein sequence ID" value="OLS02271.1"/>
    <property type="molecule type" value="Genomic_DNA"/>
</dbReference>
<dbReference type="AlphaFoldDB" id="A0A1U7M4Q2"/>
<dbReference type="RefSeq" id="WP_075726993.1">
    <property type="nucleotide sequence ID" value="NZ_LTDM01000032.1"/>
</dbReference>
<keyword evidence="1" id="KW-1133">Transmembrane helix</keyword>
<evidence type="ECO:0000313" key="3">
    <source>
        <dbReference type="Proteomes" id="UP000186112"/>
    </source>
</evidence>
<keyword evidence="1" id="KW-0472">Membrane</keyword>
<gene>
    <name evidence="2" type="ORF">TICRE_16570</name>
</gene>
<evidence type="ECO:0000313" key="2">
    <source>
        <dbReference type="EMBL" id="OLS02271.1"/>
    </source>
</evidence>
<dbReference type="NCBIfam" id="TIGR02837">
    <property type="entry name" value="spore_II_R"/>
    <property type="match status" value="1"/>
</dbReference>